<dbReference type="Pfam" id="PF00795">
    <property type="entry name" value="CN_hydrolase"/>
    <property type="match status" value="1"/>
</dbReference>
<protein>
    <submittedName>
        <fullName evidence="3">Carbon-nitrogen family hydrolase</fullName>
    </submittedName>
</protein>
<dbReference type="InterPro" id="IPR001110">
    <property type="entry name" value="UPF0012_CS"/>
</dbReference>
<dbReference type="InterPro" id="IPR036526">
    <property type="entry name" value="C-N_Hydrolase_sf"/>
</dbReference>
<evidence type="ECO:0000259" key="2">
    <source>
        <dbReference type="PROSITE" id="PS50263"/>
    </source>
</evidence>
<name>A0A921DX99_9STAP</name>
<gene>
    <name evidence="3" type="ORF">K8V35_05580</name>
</gene>
<dbReference type="PROSITE" id="PS50263">
    <property type="entry name" value="CN_HYDROLASE"/>
    <property type="match status" value="1"/>
</dbReference>
<dbReference type="CDD" id="cd07583">
    <property type="entry name" value="nitrilase_5"/>
    <property type="match status" value="1"/>
</dbReference>
<evidence type="ECO:0000313" key="4">
    <source>
        <dbReference type="Proteomes" id="UP000763505"/>
    </source>
</evidence>
<organism evidence="3 4">
    <name type="scientific">Aliicoccus persicus</name>
    <dbReference type="NCBI Taxonomy" id="930138"/>
    <lineage>
        <taxon>Bacteria</taxon>
        <taxon>Bacillati</taxon>
        <taxon>Bacillota</taxon>
        <taxon>Bacilli</taxon>
        <taxon>Bacillales</taxon>
        <taxon>Staphylococcaceae</taxon>
        <taxon>Aliicoccus</taxon>
    </lineage>
</organism>
<evidence type="ECO:0000313" key="3">
    <source>
        <dbReference type="EMBL" id="HJE19804.1"/>
    </source>
</evidence>
<evidence type="ECO:0000256" key="1">
    <source>
        <dbReference type="ARBA" id="ARBA00010613"/>
    </source>
</evidence>
<dbReference type="Gene3D" id="3.60.110.10">
    <property type="entry name" value="Carbon-nitrogen hydrolase"/>
    <property type="match status" value="1"/>
</dbReference>
<proteinExistence type="inferred from homology"/>
<accession>A0A921DX99</accession>
<sequence>MRTHIIQFEIKDGDVQYNVDKVKAEINKLVLEENDVVVLPEMWSTGYRLEEIDTLASDHLEPILSDMKQLAKAHKINIIGGSIANKVDEEVYNTAFVINPKGELVHQYSKMHLVPMLDEPKYLAAGEEKVSVFDLNGEKAGVVICYDLRFPELFRDLALMDAKIIFVVAEWPIERTEHWRTLLKARAIESQCYIVGSNVVGTQTNGTTFAGHSVIIDPFGIVLAEGDDKSEQVVTETIDVSRISKIRKDVPIFKSRRKELYHFK</sequence>
<dbReference type="AlphaFoldDB" id="A0A921DX99"/>
<dbReference type="SUPFAM" id="SSF56317">
    <property type="entry name" value="Carbon-nitrogen hydrolase"/>
    <property type="match status" value="1"/>
</dbReference>
<reference evidence="3" key="2">
    <citation type="submission" date="2021-09" db="EMBL/GenBank/DDBJ databases">
        <authorList>
            <person name="Gilroy R."/>
        </authorList>
    </citation>
    <scope>NUCLEOTIDE SEQUENCE</scope>
    <source>
        <strain evidence="3">6019</strain>
    </source>
</reference>
<dbReference type="InterPro" id="IPR003010">
    <property type="entry name" value="C-N_Hydrolase"/>
</dbReference>
<reference evidence="3" key="1">
    <citation type="journal article" date="2021" name="PeerJ">
        <title>Extensive microbial diversity within the chicken gut microbiome revealed by metagenomics and culture.</title>
        <authorList>
            <person name="Gilroy R."/>
            <person name="Ravi A."/>
            <person name="Getino M."/>
            <person name="Pursley I."/>
            <person name="Horton D.L."/>
            <person name="Alikhan N.F."/>
            <person name="Baker D."/>
            <person name="Gharbi K."/>
            <person name="Hall N."/>
            <person name="Watson M."/>
            <person name="Adriaenssens E.M."/>
            <person name="Foster-Nyarko E."/>
            <person name="Jarju S."/>
            <person name="Secka A."/>
            <person name="Antonio M."/>
            <person name="Oren A."/>
            <person name="Chaudhuri R.R."/>
            <person name="La Ragione R."/>
            <person name="Hildebrand F."/>
            <person name="Pallen M.J."/>
        </authorList>
    </citation>
    <scope>NUCLEOTIDE SEQUENCE</scope>
    <source>
        <strain evidence="3">6019</strain>
    </source>
</reference>
<comment type="similarity">
    <text evidence="1">Belongs to the carbon-nitrogen hydrolase superfamily. NIT1/NIT2 family.</text>
</comment>
<dbReference type="PANTHER" id="PTHR23088">
    <property type="entry name" value="NITRILASE-RELATED"/>
    <property type="match status" value="1"/>
</dbReference>
<dbReference type="EMBL" id="DYYI01000060">
    <property type="protein sequence ID" value="HJE19804.1"/>
    <property type="molecule type" value="Genomic_DNA"/>
</dbReference>
<dbReference type="PANTHER" id="PTHR23088:SF27">
    <property type="entry name" value="DEAMINATED GLUTATHIONE AMIDASE"/>
    <property type="match status" value="1"/>
</dbReference>
<feature type="domain" description="CN hydrolase" evidence="2">
    <location>
        <begin position="1"/>
        <end position="240"/>
    </location>
</feature>
<dbReference type="Proteomes" id="UP000763505">
    <property type="component" value="Unassembled WGS sequence"/>
</dbReference>
<dbReference type="PROSITE" id="PS01227">
    <property type="entry name" value="UPF0012"/>
    <property type="match status" value="1"/>
</dbReference>
<keyword evidence="3" id="KW-0378">Hydrolase</keyword>
<dbReference type="GO" id="GO:0016787">
    <property type="term" value="F:hydrolase activity"/>
    <property type="evidence" value="ECO:0007669"/>
    <property type="project" value="UniProtKB-KW"/>
</dbReference>
<comment type="caution">
    <text evidence="3">The sequence shown here is derived from an EMBL/GenBank/DDBJ whole genome shotgun (WGS) entry which is preliminary data.</text>
</comment>